<evidence type="ECO:0000313" key="5">
    <source>
        <dbReference type="Proteomes" id="UP000037425"/>
    </source>
</evidence>
<evidence type="ECO:0000256" key="1">
    <source>
        <dbReference type="ARBA" id="ARBA00022679"/>
    </source>
</evidence>
<feature type="transmembrane region" description="Helical" evidence="3">
    <location>
        <begin position="36"/>
        <end position="60"/>
    </location>
</feature>
<dbReference type="InterPro" id="IPR048254">
    <property type="entry name" value="CDP_ALCOHOL_P_TRANSF_CS"/>
</dbReference>
<keyword evidence="1 2" id="KW-0808">Transferase</keyword>
<feature type="transmembrane region" description="Helical" evidence="3">
    <location>
        <begin position="80"/>
        <end position="103"/>
    </location>
</feature>
<dbReference type="Gene3D" id="1.20.120.1760">
    <property type="match status" value="1"/>
</dbReference>
<dbReference type="PATRIC" id="fig|106592.7.peg.5637"/>
<dbReference type="RefSeq" id="WP_053248784.1">
    <property type="nucleotide sequence ID" value="NZ_LGAP01000004.1"/>
</dbReference>
<dbReference type="Proteomes" id="UP000037425">
    <property type="component" value="Unassembled WGS sequence"/>
</dbReference>
<sequence length="204" mass="21633">MLDGAVRKRLGPRLDRLGAALAQRGVSANAVTMTGLALGLVAALLIAGQYYLAAAAVIVVSRLCDGLDGAVARATRKTDFGGFLDIVLDFVFYGAIPLGFIVADPQANGLAGGLLLFSFYVNGSSFLAYAVMAEKRSMTTDVRGAKSLYFTTGLAEATETIVVFLAFCLFPTWFPVLAALFALVCLYTALSRIVLARMQFRDAP</sequence>
<dbReference type="OrthoDB" id="9790577at2"/>
<evidence type="ECO:0000313" key="4">
    <source>
        <dbReference type="EMBL" id="KOF19818.1"/>
    </source>
</evidence>
<evidence type="ECO:0000256" key="2">
    <source>
        <dbReference type="RuleBase" id="RU003750"/>
    </source>
</evidence>
<keyword evidence="3" id="KW-0472">Membrane</keyword>
<accession>A0A0L8BZ16</accession>
<comment type="similarity">
    <text evidence="2">Belongs to the CDP-alcohol phosphatidyltransferase class-I family.</text>
</comment>
<dbReference type="GO" id="GO:0016020">
    <property type="term" value="C:membrane"/>
    <property type="evidence" value="ECO:0007669"/>
    <property type="project" value="InterPro"/>
</dbReference>
<feature type="transmembrane region" description="Helical" evidence="3">
    <location>
        <begin position="109"/>
        <end position="132"/>
    </location>
</feature>
<dbReference type="InterPro" id="IPR000462">
    <property type="entry name" value="CDP-OH_P_trans"/>
</dbReference>
<dbReference type="PROSITE" id="PS00379">
    <property type="entry name" value="CDP_ALCOHOL_P_TRANSF"/>
    <property type="match status" value="1"/>
</dbReference>
<keyword evidence="3" id="KW-0812">Transmembrane</keyword>
<protein>
    <submittedName>
        <fullName evidence="4">Membrane protein</fullName>
    </submittedName>
</protein>
<keyword evidence="3" id="KW-1133">Transmembrane helix</keyword>
<gene>
    <name evidence="4" type="ORF">AC244_10600</name>
</gene>
<dbReference type="GO" id="GO:0008654">
    <property type="term" value="P:phospholipid biosynthetic process"/>
    <property type="evidence" value="ECO:0007669"/>
    <property type="project" value="InterPro"/>
</dbReference>
<evidence type="ECO:0000256" key="3">
    <source>
        <dbReference type="SAM" id="Phobius"/>
    </source>
</evidence>
<name>A0A0L8BZ16_ENSAD</name>
<reference evidence="5" key="1">
    <citation type="submission" date="2015-07" db="EMBL/GenBank/DDBJ databases">
        <title>Whole genome sequence of an Ensifer adhaerens strain isolated from a cave pool in the Wind Cave National Park.</title>
        <authorList>
            <person name="Eng W.W.H."/>
            <person name="Gan H.M."/>
            <person name="Barton H.A."/>
            <person name="Savka M.A."/>
        </authorList>
    </citation>
    <scope>NUCLEOTIDE SEQUENCE [LARGE SCALE GENOMIC DNA]</scope>
    <source>
        <strain evidence="5">SD006</strain>
    </source>
</reference>
<feature type="transmembrane region" description="Helical" evidence="3">
    <location>
        <begin position="173"/>
        <end position="195"/>
    </location>
</feature>
<organism evidence="4 5">
    <name type="scientific">Ensifer adhaerens</name>
    <name type="common">Sinorhizobium morelense</name>
    <dbReference type="NCBI Taxonomy" id="106592"/>
    <lineage>
        <taxon>Bacteria</taxon>
        <taxon>Pseudomonadati</taxon>
        <taxon>Pseudomonadota</taxon>
        <taxon>Alphaproteobacteria</taxon>
        <taxon>Hyphomicrobiales</taxon>
        <taxon>Rhizobiaceae</taxon>
        <taxon>Sinorhizobium/Ensifer group</taxon>
        <taxon>Ensifer</taxon>
    </lineage>
</organism>
<dbReference type="Pfam" id="PF01066">
    <property type="entry name" value="CDP-OH_P_transf"/>
    <property type="match status" value="1"/>
</dbReference>
<dbReference type="EMBL" id="LGAP01000004">
    <property type="protein sequence ID" value="KOF19818.1"/>
    <property type="molecule type" value="Genomic_DNA"/>
</dbReference>
<dbReference type="AlphaFoldDB" id="A0A0L8BZ16"/>
<proteinExistence type="inferred from homology"/>
<comment type="caution">
    <text evidence="4">The sequence shown here is derived from an EMBL/GenBank/DDBJ whole genome shotgun (WGS) entry which is preliminary data.</text>
</comment>
<feature type="transmembrane region" description="Helical" evidence="3">
    <location>
        <begin position="148"/>
        <end position="167"/>
    </location>
</feature>
<dbReference type="InterPro" id="IPR043130">
    <property type="entry name" value="CDP-OH_PTrfase_TM_dom"/>
</dbReference>
<dbReference type="GO" id="GO:0016780">
    <property type="term" value="F:phosphotransferase activity, for other substituted phosphate groups"/>
    <property type="evidence" value="ECO:0007669"/>
    <property type="project" value="InterPro"/>
</dbReference>